<dbReference type="EMBL" id="JAAMPC010000014">
    <property type="protein sequence ID" value="KAG2263043.1"/>
    <property type="molecule type" value="Genomic_DNA"/>
</dbReference>
<gene>
    <name evidence="2" type="ORF">Bca52824_070122</name>
</gene>
<proteinExistence type="predicted"/>
<accession>A0A8X7Q7D5</accession>
<protein>
    <submittedName>
        <fullName evidence="2">Uncharacterized protein</fullName>
    </submittedName>
</protein>
<keyword evidence="3" id="KW-1185">Reference proteome</keyword>
<evidence type="ECO:0000313" key="2">
    <source>
        <dbReference type="EMBL" id="KAG2263043.1"/>
    </source>
</evidence>
<evidence type="ECO:0000313" key="3">
    <source>
        <dbReference type="Proteomes" id="UP000886595"/>
    </source>
</evidence>
<comment type="caution">
    <text evidence="2">The sequence shown here is derived from an EMBL/GenBank/DDBJ whole genome shotgun (WGS) entry which is preliminary data.</text>
</comment>
<dbReference type="AlphaFoldDB" id="A0A8X7Q7D5"/>
<feature type="compositionally biased region" description="Basic and acidic residues" evidence="1">
    <location>
        <begin position="1"/>
        <end position="16"/>
    </location>
</feature>
<dbReference type="Proteomes" id="UP000886595">
    <property type="component" value="Unassembled WGS sequence"/>
</dbReference>
<reference evidence="2 3" key="1">
    <citation type="submission" date="2020-02" db="EMBL/GenBank/DDBJ databases">
        <authorList>
            <person name="Ma Q."/>
            <person name="Huang Y."/>
            <person name="Song X."/>
            <person name="Pei D."/>
        </authorList>
    </citation>
    <scope>NUCLEOTIDE SEQUENCE [LARGE SCALE GENOMIC DNA]</scope>
    <source>
        <strain evidence="2">Sxm20200214</strain>
        <tissue evidence="2">Leaf</tissue>
    </source>
</reference>
<name>A0A8X7Q7D5_BRACI</name>
<sequence length="74" mass="8269">MELTREKAFDQLRKNPELAAKGSSNELSRINIGPKRNAAKVAYHDYITKKLFAPEIGAKGLANKLSRININDET</sequence>
<evidence type="ECO:0000256" key="1">
    <source>
        <dbReference type="SAM" id="MobiDB-lite"/>
    </source>
</evidence>
<organism evidence="2 3">
    <name type="scientific">Brassica carinata</name>
    <name type="common">Ethiopian mustard</name>
    <name type="synonym">Abyssinian cabbage</name>
    <dbReference type="NCBI Taxonomy" id="52824"/>
    <lineage>
        <taxon>Eukaryota</taxon>
        <taxon>Viridiplantae</taxon>
        <taxon>Streptophyta</taxon>
        <taxon>Embryophyta</taxon>
        <taxon>Tracheophyta</taxon>
        <taxon>Spermatophyta</taxon>
        <taxon>Magnoliopsida</taxon>
        <taxon>eudicotyledons</taxon>
        <taxon>Gunneridae</taxon>
        <taxon>Pentapetalae</taxon>
        <taxon>rosids</taxon>
        <taxon>malvids</taxon>
        <taxon>Brassicales</taxon>
        <taxon>Brassicaceae</taxon>
        <taxon>Brassiceae</taxon>
        <taxon>Brassica</taxon>
    </lineage>
</organism>
<feature type="region of interest" description="Disordered" evidence="1">
    <location>
        <begin position="1"/>
        <end position="20"/>
    </location>
</feature>